<reference evidence="2" key="1">
    <citation type="submission" date="2020-07" db="EMBL/GenBank/DDBJ databases">
        <title>Huge and variable diversity of episymbiotic CPR bacteria and DPANN archaea in groundwater ecosystems.</title>
        <authorList>
            <person name="He C.Y."/>
            <person name="Keren R."/>
            <person name="Whittaker M."/>
            <person name="Farag I.F."/>
            <person name="Doudna J."/>
            <person name="Cate J.H.D."/>
            <person name="Banfield J.F."/>
        </authorList>
    </citation>
    <scope>NUCLEOTIDE SEQUENCE</scope>
    <source>
        <strain evidence="2">NC_groundwater_1664_Pr3_B-0.1um_52_9</strain>
    </source>
</reference>
<protein>
    <submittedName>
        <fullName evidence="2">Uncharacterized protein</fullName>
    </submittedName>
</protein>
<evidence type="ECO:0000256" key="1">
    <source>
        <dbReference type="SAM" id="SignalP"/>
    </source>
</evidence>
<sequence>MKRLFVVCAVVMALVASGTMAMARDVGGEGQVKPNIKCCFQDGQCLETKKDNCALKKGIVVQDCKECPGVWGKGENK</sequence>
<keyword evidence="1" id="KW-0732">Signal</keyword>
<proteinExistence type="predicted"/>
<feature type="chain" id="PRO_5038702416" evidence="1">
    <location>
        <begin position="24"/>
        <end position="77"/>
    </location>
</feature>
<gene>
    <name evidence="2" type="ORF">HY912_01995</name>
</gene>
<dbReference type="AlphaFoldDB" id="A0A9D6V305"/>
<organism evidence="2 3">
    <name type="scientific">Desulfomonile tiedjei</name>
    <dbReference type="NCBI Taxonomy" id="2358"/>
    <lineage>
        <taxon>Bacteria</taxon>
        <taxon>Pseudomonadati</taxon>
        <taxon>Thermodesulfobacteriota</taxon>
        <taxon>Desulfomonilia</taxon>
        <taxon>Desulfomonilales</taxon>
        <taxon>Desulfomonilaceae</taxon>
        <taxon>Desulfomonile</taxon>
    </lineage>
</organism>
<comment type="caution">
    <text evidence="2">The sequence shown here is derived from an EMBL/GenBank/DDBJ whole genome shotgun (WGS) entry which is preliminary data.</text>
</comment>
<accession>A0A9D6V305</accession>
<evidence type="ECO:0000313" key="2">
    <source>
        <dbReference type="EMBL" id="MBI5248242.1"/>
    </source>
</evidence>
<evidence type="ECO:0000313" key="3">
    <source>
        <dbReference type="Proteomes" id="UP000807825"/>
    </source>
</evidence>
<dbReference type="EMBL" id="JACRDE010000055">
    <property type="protein sequence ID" value="MBI5248242.1"/>
    <property type="molecule type" value="Genomic_DNA"/>
</dbReference>
<dbReference type="Proteomes" id="UP000807825">
    <property type="component" value="Unassembled WGS sequence"/>
</dbReference>
<feature type="signal peptide" evidence="1">
    <location>
        <begin position="1"/>
        <end position="23"/>
    </location>
</feature>
<name>A0A9D6V305_9BACT</name>